<dbReference type="Pfam" id="PF00048">
    <property type="entry name" value="IL8"/>
    <property type="match status" value="1"/>
</dbReference>
<feature type="chain" id="PRO_5041633702" description="Chemokine interleukin-8-like domain-containing protein" evidence="2">
    <location>
        <begin position="21"/>
        <end position="93"/>
    </location>
</feature>
<dbReference type="InterPro" id="IPR001811">
    <property type="entry name" value="Chemokine_IL8-like_dom"/>
</dbReference>
<dbReference type="GO" id="GO:0006955">
    <property type="term" value="P:immune response"/>
    <property type="evidence" value="ECO:0007669"/>
    <property type="project" value="InterPro"/>
</dbReference>
<feature type="signal peptide" evidence="2">
    <location>
        <begin position="1"/>
        <end position="20"/>
    </location>
</feature>
<dbReference type="AlphaFoldDB" id="A0AA88SSH0"/>
<evidence type="ECO:0000313" key="4">
    <source>
        <dbReference type="EMBL" id="KAK2841810.1"/>
    </source>
</evidence>
<keyword evidence="2" id="KW-0732">Signal</keyword>
<dbReference type="GO" id="GO:0005615">
    <property type="term" value="C:extracellular space"/>
    <property type="evidence" value="ECO:0007669"/>
    <property type="project" value="UniProtKB-KW"/>
</dbReference>
<name>A0AA88SSH0_CHASR</name>
<dbReference type="SMART" id="SM00199">
    <property type="entry name" value="SCY"/>
    <property type="match status" value="1"/>
</dbReference>
<protein>
    <recommendedName>
        <fullName evidence="3">Chemokine interleukin-8-like domain-containing protein</fullName>
    </recommendedName>
</protein>
<keyword evidence="1" id="KW-0202">Cytokine</keyword>
<proteinExistence type="predicted"/>
<dbReference type="GO" id="GO:0008009">
    <property type="term" value="F:chemokine activity"/>
    <property type="evidence" value="ECO:0007669"/>
    <property type="project" value="InterPro"/>
</dbReference>
<dbReference type="Gene3D" id="2.40.50.40">
    <property type="match status" value="1"/>
</dbReference>
<accession>A0AA88SSH0</accession>
<gene>
    <name evidence="4" type="ORF">Q5P01_012010</name>
</gene>
<dbReference type="Proteomes" id="UP001187415">
    <property type="component" value="Unassembled WGS sequence"/>
</dbReference>
<dbReference type="InterPro" id="IPR036048">
    <property type="entry name" value="Interleukin_8-like_sf"/>
</dbReference>
<keyword evidence="5" id="KW-1185">Reference proteome</keyword>
<dbReference type="InterPro" id="IPR039809">
    <property type="entry name" value="Chemokine_b/g/d"/>
</dbReference>
<sequence length="93" mass="10454">MMSIPVIAFLNCLLVLCAQGHPASRSNKCKCFNHYIGRLSPQQIKGNPVVHFPSIFCPYTEIIITTTKNNDKCVNPQSPFGKLILKNHKHKYG</sequence>
<dbReference type="PANTHER" id="PTHR12015">
    <property type="entry name" value="SMALL INDUCIBLE CYTOKINE A"/>
    <property type="match status" value="1"/>
</dbReference>
<dbReference type="SUPFAM" id="SSF54117">
    <property type="entry name" value="Interleukin 8-like chemokines"/>
    <property type="match status" value="1"/>
</dbReference>
<reference evidence="4" key="1">
    <citation type="submission" date="2023-07" db="EMBL/GenBank/DDBJ databases">
        <title>Chromosome-level Genome Assembly of Striped Snakehead (Channa striata).</title>
        <authorList>
            <person name="Liu H."/>
        </authorList>
    </citation>
    <scope>NUCLEOTIDE SEQUENCE</scope>
    <source>
        <strain evidence="4">Gz</strain>
        <tissue evidence="4">Muscle</tissue>
    </source>
</reference>
<evidence type="ECO:0000259" key="3">
    <source>
        <dbReference type="SMART" id="SM00199"/>
    </source>
</evidence>
<dbReference type="PANTHER" id="PTHR12015:SF198">
    <property type="entry name" value="PLATELET BASIC PROTEIN"/>
    <property type="match status" value="1"/>
</dbReference>
<dbReference type="EMBL" id="JAUPFM010000009">
    <property type="protein sequence ID" value="KAK2841810.1"/>
    <property type="molecule type" value="Genomic_DNA"/>
</dbReference>
<organism evidence="4 5">
    <name type="scientific">Channa striata</name>
    <name type="common">Snakehead murrel</name>
    <name type="synonym">Ophicephalus striatus</name>
    <dbReference type="NCBI Taxonomy" id="64152"/>
    <lineage>
        <taxon>Eukaryota</taxon>
        <taxon>Metazoa</taxon>
        <taxon>Chordata</taxon>
        <taxon>Craniata</taxon>
        <taxon>Vertebrata</taxon>
        <taxon>Euteleostomi</taxon>
        <taxon>Actinopterygii</taxon>
        <taxon>Neopterygii</taxon>
        <taxon>Teleostei</taxon>
        <taxon>Neoteleostei</taxon>
        <taxon>Acanthomorphata</taxon>
        <taxon>Anabantaria</taxon>
        <taxon>Anabantiformes</taxon>
        <taxon>Channoidei</taxon>
        <taxon>Channidae</taxon>
        <taxon>Channa</taxon>
    </lineage>
</organism>
<evidence type="ECO:0000256" key="1">
    <source>
        <dbReference type="ARBA" id="ARBA00022514"/>
    </source>
</evidence>
<evidence type="ECO:0000256" key="2">
    <source>
        <dbReference type="SAM" id="SignalP"/>
    </source>
</evidence>
<comment type="caution">
    <text evidence="4">The sequence shown here is derived from an EMBL/GenBank/DDBJ whole genome shotgun (WGS) entry which is preliminary data.</text>
</comment>
<evidence type="ECO:0000313" key="5">
    <source>
        <dbReference type="Proteomes" id="UP001187415"/>
    </source>
</evidence>
<feature type="domain" description="Chemokine interleukin-8-like" evidence="3">
    <location>
        <begin position="26"/>
        <end position="88"/>
    </location>
</feature>